<name>A0AA41R7J9_9BACT</name>
<dbReference type="GO" id="GO:0016787">
    <property type="term" value="F:hydrolase activity"/>
    <property type="evidence" value="ECO:0007669"/>
    <property type="project" value="UniProtKB-KW"/>
</dbReference>
<organism evidence="4 5">
    <name type="scientific">Desulfatitalea alkaliphila</name>
    <dbReference type="NCBI Taxonomy" id="2929485"/>
    <lineage>
        <taxon>Bacteria</taxon>
        <taxon>Pseudomonadati</taxon>
        <taxon>Thermodesulfobacteriota</taxon>
        <taxon>Desulfobacteria</taxon>
        <taxon>Desulfobacterales</taxon>
        <taxon>Desulfosarcinaceae</taxon>
        <taxon>Desulfatitalea</taxon>
    </lineage>
</organism>
<dbReference type="PROSITE" id="PS00122">
    <property type="entry name" value="CARBOXYLESTERASE_B_1"/>
    <property type="match status" value="2"/>
</dbReference>
<dbReference type="SUPFAM" id="SSF53474">
    <property type="entry name" value="alpha/beta-Hydrolases"/>
    <property type="match status" value="2"/>
</dbReference>
<dbReference type="InterPro" id="IPR002018">
    <property type="entry name" value="CarbesteraseB"/>
</dbReference>
<accession>A0AA41R7J9</accession>
<evidence type="ECO:0000313" key="5">
    <source>
        <dbReference type="Proteomes" id="UP001165427"/>
    </source>
</evidence>
<dbReference type="InterPro" id="IPR019826">
    <property type="entry name" value="Carboxylesterase_B_AS"/>
</dbReference>
<dbReference type="Proteomes" id="UP001165427">
    <property type="component" value="Unassembled WGS sequence"/>
</dbReference>
<dbReference type="Gene3D" id="3.40.50.1820">
    <property type="entry name" value="alpha/beta hydrolase"/>
    <property type="match status" value="4"/>
</dbReference>
<dbReference type="InterPro" id="IPR029058">
    <property type="entry name" value="AB_hydrolase_fold"/>
</dbReference>
<proteinExistence type="inferred from homology"/>
<comment type="similarity">
    <text evidence="1">Belongs to the type-B carboxylesterase/lipase family.</text>
</comment>
<dbReference type="InterPro" id="IPR050309">
    <property type="entry name" value="Type-B_Carboxylest/Lipase"/>
</dbReference>
<keyword evidence="5" id="KW-1185">Reference proteome</keyword>
<dbReference type="RefSeq" id="WP_246913247.1">
    <property type="nucleotide sequence ID" value="NZ_JALJRB010000026.1"/>
</dbReference>
<keyword evidence="2" id="KW-0378">Hydrolase</keyword>
<feature type="domain" description="Carboxylesterase type B" evidence="3">
    <location>
        <begin position="819"/>
        <end position="1125"/>
    </location>
</feature>
<comment type="caution">
    <text evidence="4">The sequence shown here is derived from an EMBL/GenBank/DDBJ whole genome shotgun (WGS) entry which is preliminary data.</text>
</comment>
<dbReference type="Pfam" id="PF00135">
    <property type="entry name" value="COesterase"/>
    <property type="match status" value="4"/>
</dbReference>
<sequence>MHRRQGMAFGNCQRIRYTLLLFLTLALIIGCSSSNKDDPVGDGPTHSGIFIDSPVEGLTYETATRSGTTDAAGTFHYNGRQTVTFSVGGVVLGTAAGAEVVTPVDLVPGGSTDHPAVINIARLLQTLDADGDNNNGIQITAQIHDAVAAHARNLLFDQPAADFAADAAVTALLADLNAAGVFTDLDPRDRALKPADQARDHLTASMADRIIVQTAQGALSGFAAGDSAWQWLGVPYAQPPVGDLRWRPPQPPTTWEGVRDAVSWGDQAAQSPNYEAFGLGGMSEDCLYLNITAPRDGENLPVMVYFHGGGFTILTGNTKAFNNPLSLPTKGIVLVTVNHRLGPFGYLAHPDLSAESGYGGSGNYGQMDLVAALEWIQENIAAFGGDPDNVTIFGESGGGGKVQHLLASPHAAGLFHKAILQSGMFTSETIPLATAEQGGVALAQALTVDGAADVPAAMRAVPWQDIVAAAPGWTVAAPNVDHWHLPDTVRNIFEAGEHNDVPVISGMNRADLPTLIDTMIEEMPIWADNFESNVYAYLFDHVMTGWAAQGGVAYHGIELVYVFNYPTSAYTHHALGLSGLPAGAPPPLGWGAADMAVVDDMMTMWANFARTGDPSIASKIDWTPYTAATENYLEISQGGDLAIQAGLEDAFPLTGELIGNTVSGLTYTSPGLIPRRTDASGAFQYLRGATVTFSVGDLTLGSATGAAALTLPDLVPGGTTDHQAVINIARLLQTLDADGDNNNGIQITAGIHDAVAAQNRDLLFDQPAAEFAADAAVTALMADLNGAGVFTDLDPRDRRLKAADQAKDQLVAGLADRIEVETAQGMLRGYGPNGDTWQWLGIPYAQPPVGDLRWRPPQPPVAWSGVREALAWGNQAAQNPAYEAFGLGGMGEDCLYLNVTAPRGGDDLPVMVWFHGGGFSILTGNTKAFNNPLSLPTKDVVLVTVNHRLGPFGYLAHPDLSAESDYGGSGNYGQMDLIAALEWVQANIAAFGGNPGNVTLFGESGGGGKVQHLLPSPLAAGLFHKAIIQSGMYPRQTTALAAAEAQGEELAVILGVDGEADPVAAMRALSWMEVDAAMTQLVERTAVVPNVDGHYLPDTIENIFTAGTHNDVPLISGMNKEDMPHGIALLISEMPWMADLFDSDIYVYLFDHVPQGWRDEGVGAYHGIELVYLFNYVPSLYVHHAMGLTGLPAGEPAPPTGWGAADVQVVDSLMSMWAQFALTGDPSLPGVAWTPHTSAVREYLEMGQGGTLAMEDGLENAFD</sequence>
<gene>
    <name evidence="4" type="ORF">MRX98_17875</name>
</gene>
<feature type="domain" description="Carboxylesterase type B" evidence="3">
    <location>
        <begin position="529"/>
        <end position="639"/>
    </location>
</feature>
<feature type="domain" description="Carboxylesterase type B" evidence="3">
    <location>
        <begin position="1142"/>
        <end position="1256"/>
    </location>
</feature>
<reference evidence="4" key="1">
    <citation type="submission" date="2022-04" db="EMBL/GenBank/DDBJ databases">
        <title>Desulfatitalea alkaliphila sp. nov., a novel anaerobic sulfate-reducing bacterium isolated from terrestrial mud volcano, Taman Peninsula, Russia.</title>
        <authorList>
            <person name="Khomyakova M.A."/>
            <person name="Merkel A.Y."/>
            <person name="Slobodkin A.I."/>
        </authorList>
    </citation>
    <scope>NUCLEOTIDE SEQUENCE</scope>
    <source>
        <strain evidence="4">M08but</strain>
    </source>
</reference>
<evidence type="ECO:0000256" key="1">
    <source>
        <dbReference type="ARBA" id="ARBA00005964"/>
    </source>
</evidence>
<evidence type="ECO:0000256" key="2">
    <source>
        <dbReference type="ARBA" id="ARBA00022801"/>
    </source>
</evidence>
<feature type="domain" description="Carboxylesterase type B" evidence="3">
    <location>
        <begin position="210"/>
        <end position="520"/>
    </location>
</feature>
<evidence type="ECO:0000259" key="3">
    <source>
        <dbReference type="Pfam" id="PF00135"/>
    </source>
</evidence>
<dbReference type="AlphaFoldDB" id="A0AA41R7J9"/>
<dbReference type="PROSITE" id="PS51257">
    <property type="entry name" value="PROKAR_LIPOPROTEIN"/>
    <property type="match status" value="1"/>
</dbReference>
<protein>
    <submittedName>
        <fullName evidence="4">Carboxylesterase family protein</fullName>
    </submittedName>
</protein>
<dbReference type="PANTHER" id="PTHR11559">
    <property type="entry name" value="CARBOXYLESTERASE"/>
    <property type="match status" value="1"/>
</dbReference>
<dbReference type="EMBL" id="JALJRB010000026">
    <property type="protein sequence ID" value="MCJ8502451.1"/>
    <property type="molecule type" value="Genomic_DNA"/>
</dbReference>
<evidence type="ECO:0000313" key="4">
    <source>
        <dbReference type="EMBL" id="MCJ8502451.1"/>
    </source>
</evidence>